<name>A0ABP4BV49_9ACTN</name>
<sequence length="121" mass="13425">MATRSRAKGTAFERLSADYLAESIPGFDRMGSVDFGAGDHRSPYPIPHECKAEKRIALAEYAKQIKAIKERLGASLGAVIVKAPRKPVSQAYVLHTLEEWRAMLPTIAEHLDEIEARLHAE</sequence>
<gene>
    <name evidence="1" type="ORF">GCM10009560_79270</name>
</gene>
<dbReference type="RefSeq" id="WP_343955620.1">
    <property type="nucleotide sequence ID" value="NZ_BAAAHQ010000096.1"/>
</dbReference>
<dbReference type="Proteomes" id="UP001501578">
    <property type="component" value="Unassembled WGS sequence"/>
</dbReference>
<organism evidence="1 2">
    <name type="scientific">Nonomuraea longicatena</name>
    <dbReference type="NCBI Taxonomy" id="83682"/>
    <lineage>
        <taxon>Bacteria</taxon>
        <taxon>Bacillati</taxon>
        <taxon>Actinomycetota</taxon>
        <taxon>Actinomycetes</taxon>
        <taxon>Streptosporangiales</taxon>
        <taxon>Streptosporangiaceae</taxon>
        <taxon>Nonomuraea</taxon>
    </lineage>
</organism>
<keyword evidence="2" id="KW-1185">Reference proteome</keyword>
<evidence type="ECO:0000313" key="1">
    <source>
        <dbReference type="EMBL" id="GAA0955404.1"/>
    </source>
</evidence>
<reference evidence="2" key="1">
    <citation type="journal article" date="2019" name="Int. J. Syst. Evol. Microbiol.">
        <title>The Global Catalogue of Microorganisms (GCM) 10K type strain sequencing project: providing services to taxonomists for standard genome sequencing and annotation.</title>
        <authorList>
            <consortium name="The Broad Institute Genomics Platform"/>
            <consortium name="The Broad Institute Genome Sequencing Center for Infectious Disease"/>
            <person name="Wu L."/>
            <person name="Ma J."/>
        </authorList>
    </citation>
    <scope>NUCLEOTIDE SEQUENCE [LARGE SCALE GENOMIC DNA]</scope>
    <source>
        <strain evidence="2">JCM 11136</strain>
    </source>
</reference>
<protein>
    <submittedName>
        <fullName evidence="1">Uncharacterized protein</fullName>
    </submittedName>
</protein>
<evidence type="ECO:0000313" key="2">
    <source>
        <dbReference type="Proteomes" id="UP001501578"/>
    </source>
</evidence>
<proteinExistence type="predicted"/>
<dbReference type="EMBL" id="BAAAHQ010000096">
    <property type="protein sequence ID" value="GAA0955404.1"/>
    <property type="molecule type" value="Genomic_DNA"/>
</dbReference>
<comment type="caution">
    <text evidence="1">The sequence shown here is derived from an EMBL/GenBank/DDBJ whole genome shotgun (WGS) entry which is preliminary data.</text>
</comment>
<accession>A0ABP4BV49</accession>